<dbReference type="Proteomes" id="UP001320706">
    <property type="component" value="Unassembled WGS sequence"/>
</dbReference>
<comment type="caution">
    <text evidence="1">The sequence shown here is derived from an EMBL/GenBank/DDBJ whole genome shotgun (WGS) entry which is preliminary data.</text>
</comment>
<evidence type="ECO:0000313" key="2">
    <source>
        <dbReference type="Proteomes" id="UP001320706"/>
    </source>
</evidence>
<dbReference type="EMBL" id="JAMKPW020000020">
    <property type="protein sequence ID" value="KAK8207892.1"/>
    <property type="molecule type" value="Genomic_DNA"/>
</dbReference>
<keyword evidence="2" id="KW-1185">Reference proteome</keyword>
<organism evidence="1 2">
    <name type="scientific">Zalaria obscura</name>
    <dbReference type="NCBI Taxonomy" id="2024903"/>
    <lineage>
        <taxon>Eukaryota</taxon>
        <taxon>Fungi</taxon>
        <taxon>Dikarya</taxon>
        <taxon>Ascomycota</taxon>
        <taxon>Pezizomycotina</taxon>
        <taxon>Dothideomycetes</taxon>
        <taxon>Dothideomycetidae</taxon>
        <taxon>Dothideales</taxon>
        <taxon>Zalariaceae</taxon>
        <taxon>Zalaria</taxon>
    </lineage>
</organism>
<proteinExistence type="predicted"/>
<protein>
    <submittedName>
        <fullName evidence="1">Uncharacterized protein</fullName>
    </submittedName>
</protein>
<accession>A0ACC3SCE6</accession>
<reference evidence="1" key="1">
    <citation type="submission" date="2024-02" db="EMBL/GenBank/DDBJ databases">
        <title>Metagenome Assembled Genome of Zalaria obscura JY119.</title>
        <authorList>
            <person name="Vighnesh L."/>
            <person name="Jagadeeshwari U."/>
            <person name="Venkata Ramana C."/>
            <person name="Sasikala C."/>
        </authorList>
    </citation>
    <scope>NUCLEOTIDE SEQUENCE</scope>
    <source>
        <strain evidence="1">JY119</strain>
    </source>
</reference>
<sequence length="274" mass="28957">MVEALGVTTLQDQEDPLCKNHLLNTIGAAFWITGSVAGAASEVAGPVGGVVSGALARHLHRGTKQDHQPRTLVRVLGPSTPGQLWCNNAADGQSLADTLSSIGAAIGNNVTTTNVGQLFSNGRFLFPNNISVDSDAQSVVFDAMRNIVGVCDLGSLLYMLTIPSNNRLPALLQSTKVLLFINSHMDDLITVSDDCQSAGPSEASEPSNINIGVADLPQCFYKIHVGRAKGTPCFAQSQSSWPGWLQSVISGTGCYRQRQYYAGNGQGISQSHSE</sequence>
<gene>
    <name evidence="1" type="ORF">M8818_004145</name>
</gene>
<name>A0ACC3SCE6_9PEZI</name>
<evidence type="ECO:0000313" key="1">
    <source>
        <dbReference type="EMBL" id="KAK8207892.1"/>
    </source>
</evidence>